<dbReference type="InterPro" id="IPR029044">
    <property type="entry name" value="Nucleotide-diphossugar_trans"/>
</dbReference>
<keyword evidence="3" id="KW-1185">Reference proteome</keyword>
<dbReference type="PANTHER" id="PTHR43685:SF2">
    <property type="entry name" value="GLYCOSYLTRANSFERASE 2-LIKE DOMAIN-CONTAINING PROTEIN"/>
    <property type="match status" value="1"/>
</dbReference>
<feature type="domain" description="Glycosyltransferase 2-like" evidence="1">
    <location>
        <begin position="5"/>
        <end position="148"/>
    </location>
</feature>
<dbReference type="PANTHER" id="PTHR43685">
    <property type="entry name" value="GLYCOSYLTRANSFERASE"/>
    <property type="match status" value="1"/>
</dbReference>
<reference evidence="2 3" key="1">
    <citation type="submission" date="2017-01" db="EMBL/GenBank/DDBJ databases">
        <title>The cable genome- insights into the physiology and evolution of filamentous bacteria capable of sulfide oxidation via long distance electron transfer.</title>
        <authorList>
            <person name="Schreiber L."/>
            <person name="Bjerg J.T."/>
            <person name="Boggild A."/>
            <person name="Van De Vossenberg J."/>
            <person name="Meysman F."/>
            <person name="Nielsen L.P."/>
            <person name="Schramm A."/>
            <person name="Kjeldsen K.U."/>
        </authorList>
    </citation>
    <scope>NUCLEOTIDE SEQUENCE [LARGE SCALE GENOMIC DNA]</scope>
    <source>
        <strain evidence="2">A5</strain>
    </source>
</reference>
<evidence type="ECO:0000259" key="1">
    <source>
        <dbReference type="Pfam" id="PF00535"/>
    </source>
</evidence>
<dbReference type="InterPro" id="IPR001173">
    <property type="entry name" value="Glyco_trans_2-like"/>
</dbReference>
<dbReference type="SUPFAM" id="SSF53448">
    <property type="entry name" value="Nucleotide-diphospho-sugar transferases"/>
    <property type="match status" value="1"/>
</dbReference>
<evidence type="ECO:0000313" key="3">
    <source>
        <dbReference type="Proteomes" id="UP000288892"/>
    </source>
</evidence>
<dbReference type="Gene3D" id="3.90.550.10">
    <property type="entry name" value="Spore Coat Polysaccharide Biosynthesis Protein SpsA, Chain A"/>
    <property type="match status" value="1"/>
</dbReference>
<dbReference type="EMBL" id="MTKS01000269">
    <property type="protein sequence ID" value="RWX50749.1"/>
    <property type="molecule type" value="Genomic_DNA"/>
</dbReference>
<dbReference type="GO" id="GO:0016740">
    <property type="term" value="F:transferase activity"/>
    <property type="evidence" value="ECO:0007669"/>
    <property type="project" value="UniProtKB-KW"/>
</dbReference>
<dbReference type="CDD" id="cd00761">
    <property type="entry name" value="Glyco_tranf_GTA_type"/>
    <property type="match status" value="1"/>
</dbReference>
<sequence>MPRVSVVIPCYNQGAFVDEAVNSVLDQTWQDFEIIVVNDGSTDPFTVNHLQQLNFPKTRVLHTGNQGLASARNNGIREAQGEYILPLDADDRISPTYLEQAVRVLDADPEVGIVYCKAQLFGDVATEWLLPEFSLQRILLDNIIFCTAFFRKNDWEAVGGFDPAMVYGWEDYDFWLSLLEMNREVFQIKEILFYYRVAADSMVRARPRQHKVETFARIFRKHQDLYAQNIEVWVDKLLDVGEPYHQAVLLPEGGKAEDHPDWVRKVDPGVRRLQFDLASQVQKPAFVFRPADRQVILRVNAVSLAEPTGTEVPFTHTADFSREGILFFCTSDPLLQLTLPEQSRTGGSQHLIIEVEYLAFGQDCIPLLGNLLKEQMTMPDESFVSVAAPSQPASWSFKLKWFLKALSYRLSPARRRNYRMLK</sequence>
<feature type="non-terminal residue" evidence="2">
    <location>
        <position position="422"/>
    </location>
</feature>
<dbReference type="Proteomes" id="UP000288892">
    <property type="component" value="Unassembled WGS sequence"/>
</dbReference>
<organism evidence="2 3">
    <name type="scientific">Candidatus Electrothrix marina</name>
    <dbReference type="NCBI Taxonomy" id="1859130"/>
    <lineage>
        <taxon>Bacteria</taxon>
        <taxon>Pseudomonadati</taxon>
        <taxon>Thermodesulfobacteriota</taxon>
        <taxon>Desulfobulbia</taxon>
        <taxon>Desulfobulbales</taxon>
        <taxon>Desulfobulbaceae</taxon>
        <taxon>Candidatus Electrothrix</taxon>
    </lineage>
</organism>
<name>A0A444JCD4_9BACT</name>
<gene>
    <name evidence="2" type="ORF">VU01_12691</name>
</gene>
<comment type="caution">
    <text evidence="2">The sequence shown here is derived from an EMBL/GenBank/DDBJ whole genome shotgun (WGS) entry which is preliminary data.</text>
</comment>
<protein>
    <submittedName>
        <fullName evidence="2">Glycosyltransferase involved in cell wall bisynthesis</fullName>
    </submittedName>
</protein>
<dbReference type="InterPro" id="IPR050834">
    <property type="entry name" value="Glycosyltransf_2"/>
</dbReference>
<keyword evidence="2" id="KW-0808">Transferase</keyword>
<dbReference type="AlphaFoldDB" id="A0A444JCD4"/>
<dbReference type="GO" id="GO:0044010">
    <property type="term" value="P:single-species biofilm formation"/>
    <property type="evidence" value="ECO:0007669"/>
    <property type="project" value="TreeGrafter"/>
</dbReference>
<dbReference type="Pfam" id="PF00535">
    <property type="entry name" value="Glycos_transf_2"/>
    <property type="match status" value="1"/>
</dbReference>
<proteinExistence type="predicted"/>
<accession>A0A444JCD4</accession>
<evidence type="ECO:0000313" key="2">
    <source>
        <dbReference type="EMBL" id="RWX50749.1"/>
    </source>
</evidence>